<dbReference type="GO" id="GO:0016301">
    <property type="term" value="F:kinase activity"/>
    <property type="evidence" value="ECO:0007669"/>
    <property type="project" value="UniProtKB-KW"/>
</dbReference>
<accession>A0ABT7SRI2</accession>
<comment type="catalytic activity">
    <reaction evidence="1">
        <text>1,6-anhydro-N-acetyl-beta-muramate + ATP + H2O = N-acetyl-D-muramate 6-phosphate + ADP + H(+)</text>
        <dbReference type="Rhea" id="RHEA:24952"/>
        <dbReference type="ChEBI" id="CHEBI:15377"/>
        <dbReference type="ChEBI" id="CHEBI:15378"/>
        <dbReference type="ChEBI" id="CHEBI:30616"/>
        <dbReference type="ChEBI" id="CHEBI:58690"/>
        <dbReference type="ChEBI" id="CHEBI:58722"/>
        <dbReference type="ChEBI" id="CHEBI:456216"/>
        <dbReference type="EC" id="2.7.1.170"/>
    </reaction>
</comment>
<dbReference type="Pfam" id="PF03702">
    <property type="entry name" value="AnmK"/>
    <property type="match status" value="1"/>
</dbReference>
<keyword evidence="1" id="KW-0547">Nucleotide-binding</keyword>
<keyword evidence="3" id="KW-1185">Reference proteome</keyword>
<evidence type="ECO:0000313" key="3">
    <source>
        <dbReference type="Proteomes" id="UP001241056"/>
    </source>
</evidence>
<dbReference type="InterPro" id="IPR005338">
    <property type="entry name" value="Anhydro_N_Ac-Mur_kinase"/>
</dbReference>
<dbReference type="RefSeq" id="WP_289411655.1">
    <property type="nucleotide sequence ID" value="NZ_JAUCDY010000016.1"/>
</dbReference>
<feature type="binding site" evidence="1">
    <location>
        <begin position="10"/>
        <end position="17"/>
    </location>
    <ligand>
        <name>ATP</name>
        <dbReference type="ChEBI" id="CHEBI:30616"/>
    </ligand>
</feature>
<proteinExistence type="inferred from homology"/>
<protein>
    <recommendedName>
        <fullName evidence="1">Anhydro-N-acetylmuramic acid kinase</fullName>
        <ecNumber evidence="1">2.7.1.170</ecNumber>
    </recommendedName>
    <alternativeName>
        <fullName evidence="1">AnhMurNAc kinase</fullName>
    </alternativeName>
</protein>
<comment type="pathway">
    <text evidence="1">Amino-sugar metabolism; 1,6-anhydro-N-acetylmuramate degradation.</text>
</comment>
<keyword evidence="1" id="KW-0067">ATP-binding</keyword>
<comment type="similarity">
    <text evidence="1">Belongs to the anhydro-N-acetylmuramic acid kinase family.</text>
</comment>
<dbReference type="Proteomes" id="UP001241056">
    <property type="component" value="Unassembled WGS sequence"/>
</dbReference>
<evidence type="ECO:0000256" key="1">
    <source>
        <dbReference type="HAMAP-Rule" id="MF_01270"/>
    </source>
</evidence>
<dbReference type="SUPFAM" id="SSF53067">
    <property type="entry name" value="Actin-like ATPase domain"/>
    <property type="match status" value="1"/>
</dbReference>
<reference evidence="2 3" key="1">
    <citation type="submission" date="2023-06" db="EMBL/GenBank/DDBJ databases">
        <title>Thiopseudomonas sp. CY1220 draft genome sequence.</title>
        <authorList>
            <person name="Zhao G."/>
            <person name="An M."/>
        </authorList>
    </citation>
    <scope>NUCLEOTIDE SEQUENCE [LARGE SCALE GENOMIC DNA]</scope>
    <source>
        <strain evidence="2 3">CY1220</strain>
    </source>
</reference>
<organism evidence="2 3">
    <name type="scientific">Thiopseudomonas acetoxidans</name>
    <dbReference type="NCBI Taxonomy" id="3041622"/>
    <lineage>
        <taxon>Bacteria</taxon>
        <taxon>Pseudomonadati</taxon>
        <taxon>Pseudomonadota</taxon>
        <taxon>Gammaproteobacteria</taxon>
        <taxon>Pseudomonadales</taxon>
        <taxon>Pseudomonadaceae</taxon>
        <taxon>Thiopseudomonas</taxon>
    </lineage>
</organism>
<comment type="caution">
    <text evidence="2">The sequence shown here is derived from an EMBL/GenBank/DDBJ whole genome shotgun (WGS) entry which is preliminary data.</text>
</comment>
<sequence>MLKYIGIMSGTSLDGLDICLVEINSTIQLIDSTYLDFPSELRQELLQLCSPTHNELERLSLAEQQWARLAAQGVKQLLQQQNLTAADITGIGSHGQTIRHHPELGFSVQIGAPALLAELTNISVVSHFRQRDIAAGGQGAPLVPAFHEWVFKPDARSKAIVNIGGFSNITFLNANLPTTGFDCGPGNALLDAWIQQHQQQLYDNNGAWAASGVLSERLLQQLLLADFFHQQGPKSTGRELFNLPWLSQQLSSFPELSTADVQCTLVELTATAISQAVQQHSQAVQELWVCGGGAHNGYLLKRLSAHLPNTKVGVTDEQGVPADWMEAMAFAWLAYCCLTKQPANLPEVTGAQGPRILGAIYPA</sequence>
<dbReference type="PANTHER" id="PTHR30605">
    <property type="entry name" value="ANHYDRO-N-ACETYLMURAMIC ACID KINASE"/>
    <property type="match status" value="1"/>
</dbReference>
<dbReference type="PANTHER" id="PTHR30605:SF0">
    <property type="entry name" value="ANHYDRO-N-ACETYLMURAMIC ACID KINASE"/>
    <property type="match status" value="1"/>
</dbReference>
<name>A0ABT7SRI2_9GAMM</name>
<gene>
    <name evidence="1" type="primary">anmK</name>
    <name evidence="2" type="ORF">QEZ41_11065</name>
</gene>
<comment type="pathway">
    <text evidence="1">Cell wall biogenesis; peptidoglycan recycling.</text>
</comment>
<keyword evidence="1" id="KW-0119">Carbohydrate metabolism</keyword>
<dbReference type="EC" id="2.7.1.170" evidence="1"/>
<dbReference type="EMBL" id="JAUCDY010000016">
    <property type="protein sequence ID" value="MDM7858805.1"/>
    <property type="molecule type" value="Genomic_DNA"/>
</dbReference>
<evidence type="ECO:0000313" key="2">
    <source>
        <dbReference type="EMBL" id="MDM7858805.1"/>
    </source>
</evidence>
<dbReference type="HAMAP" id="MF_01270">
    <property type="entry name" value="AnhMurNAc_kinase"/>
    <property type="match status" value="1"/>
</dbReference>
<dbReference type="InterPro" id="IPR043129">
    <property type="entry name" value="ATPase_NBD"/>
</dbReference>
<keyword evidence="1 2" id="KW-0418">Kinase</keyword>
<dbReference type="CDD" id="cd24050">
    <property type="entry name" value="ASKHA_NBD_ANMK"/>
    <property type="match status" value="1"/>
</dbReference>
<keyword evidence="1 2" id="KW-0808">Transferase</keyword>
<comment type="function">
    <text evidence="1">Catalyzes the specific phosphorylation of 1,6-anhydro-N-acetylmuramic acid (anhMurNAc) with the simultaneous cleavage of the 1,6-anhydro ring, generating MurNAc-6-P. Is required for the utilization of anhMurNAc either imported from the medium or derived from its own cell wall murein, and thus plays a role in cell wall recycling.</text>
</comment>
<dbReference type="Gene3D" id="3.30.420.40">
    <property type="match status" value="2"/>
</dbReference>
<dbReference type="NCBIfam" id="NF007139">
    <property type="entry name" value="PRK09585.1-3"/>
    <property type="match status" value="1"/>
</dbReference>